<dbReference type="Pfam" id="PF09685">
    <property type="entry name" value="MamF_MmsF"/>
    <property type="match status" value="1"/>
</dbReference>
<dbReference type="Proteomes" id="UP000247978">
    <property type="component" value="Unassembled WGS sequence"/>
</dbReference>
<proteinExistence type="predicted"/>
<evidence type="ECO:0000256" key="6">
    <source>
        <dbReference type="SAM" id="Phobius"/>
    </source>
</evidence>
<dbReference type="PANTHER" id="PTHR36460:SF1">
    <property type="entry name" value="UPF0132 DOMAIN PROTEIN (AFU_ORTHOLOGUE AFUA_3G10255)"/>
    <property type="match status" value="1"/>
</dbReference>
<feature type="transmembrane region" description="Helical" evidence="6">
    <location>
        <begin position="72"/>
        <end position="93"/>
    </location>
</feature>
<name>A0A2V3VF50_9BACI</name>
<feature type="region of interest" description="Disordered" evidence="5">
    <location>
        <begin position="1"/>
        <end position="23"/>
    </location>
</feature>
<dbReference type="PANTHER" id="PTHR36460">
    <property type="entry name" value="UPF0132 DOMAIN PROTEIN (AFU_ORTHOLOGUE AFUA_3G10255)"/>
    <property type="match status" value="1"/>
</dbReference>
<evidence type="ECO:0000256" key="5">
    <source>
        <dbReference type="SAM" id="MobiDB-lite"/>
    </source>
</evidence>
<gene>
    <name evidence="7" type="ORF">DFR56_1272</name>
</gene>
<feature type="transmembrane region" description="Helical" evidence="6">
    <location>
        <begin position="99"/>
        <end position="120"/>
    </location>
</feature>
<dbReference type="EMBL" id="QJJQ01000027">
    <property type="protein sequence ID" value="PXW80432.1"/>
    <property type="molecule type" value="Genomic_DNA"/>
</dbReference>
<keyword evidence="3 6" id="KW-1133">Transmembrane helix</keyword>
<keyword evidence="8" id="KW-1185">Reference proteome</keyword>
<dbReference type="AlphaFoldDB" id="A0A2V3VF50"/>
<evidence type="ECO:0000256" key="4">
    <source>
        <dbReference type="ARBA" id="ARBA00023136"/>
    </source>
</evidence>
<comment type="caution">
    <text evidence="7">The sequence shown here is derived from an EMBL/GenBank/DDBJ whole genome shotgun (WGS) entry which is preliminary data.</text>
</comment>
<feature type="compositionally biased region" description="Basic and acidic residues" evidence="5">
    <location>
        <begin position="1"/>
        <end position="15"/>
    </location>
</feature>
<keyword evidence="4 6" id="KW-0472">Membrane</keyword>
<dbReference type="RefSeq" id="WP_110397580.1">
    <property type="nucleotide sequence ID" value="NZ_JADIJL010000005.1"/>
</dbReference>
<organism evidence="7 8">
    <name type="scientific">Pseudogracilibacillus auburnensis</name>
    <dbReference type="NCBI Taxonomy" id="1494959"/>
    <lineage>
        <taxon>Bacteria</taxon>
        <taxon>Bacillati</taxon>
        <taxon>Bacillota</taxon>
        <taxon>Bacilli</taxon>
        <taxon>Bacillales</taxon>
        <taxon>Bacillaceae</taxon>
        <taxon>Pseudogracilibacillus</taxon>
    </lineage>
</organism>
<reference evidence="7 8" key="1">
    <citation type="submission" date="2018-05" db="EMBL/GenBank/DDBJ databases">
        <title>Genomic Encyclopedia of Type Strains, Phase IV (KMG-IV): sequencing the most valuable type-strain genomes for metagenomic binning, comparative biology and taxonomic classification.</title>
        <authorList>
            <person name="Goeker M."/>
        </authorList>
    </citation>
    <scope>NUCLEOTIDE SEQUENCE [LARGE SCALE GENOMIC DNA]</scope>
    <source>
        <strain evidence="7 8">DSM 28556</strain>
    </source>
</reference>
<evidence type="ECO:0000313" key="8">
    <source>
        <dbReference type="Proteomes" id="UP000247978"/>
    </source>
</evidence>
<sequence>MVEKKDEEKVHHSTEEQVEDEVTTEIVAGNDEDETSGSSLNLDENVAGLLCYLGTFVTGIIFLILEKKSRFVRFHAMQSTVFFVGIWVVYFVVDFLPVIGWLLTSICSLFAFIMWIVLMVKAYQKEFFKLPVVGQIADDFLKKL</sequence>
<dbReference type="GO" id="GO:0016020">
    <property type="term" value="C:membrane"/>
    <property type="evidence" value="ECO:0007669"/>
    <property type="project" value="UniProtKB-SubCell"/>
</dbReference>
<evidence type="ECO:0000256" key="1">
    <source>
        <dbReference type="ARBA" id="ARBA00004141"/>
    </source>
</evidence>
<dbReference type="OrthoDB" id="2657448at2"/>
<accession>A0A2V3VF50</accession>
<dbReference type="InterPro" id="IPR019109">
    <property type="entry name" value="MamF_MmsF"/>
</dbReference>
<comment type="subcellular location">
    <subcellularLocation>
        <location evidence="1">Membrane</location>
        <topology evidence="1">Multi-pass membrane protein</topology>
    </subcellularLocation>
</comment>
<evidence type="ECO:0000313" key="7">
    <source>
        <dbReference type="EMBL" id="PXW80432.1"/>
    </source>
</evidence>
<protein>
    <submittedName>
        <fullName evidence="7">Putative membrane protein</fullName>
    </submittedName>
</protein>
<feature type="transmembrane region" description="Helical" evidence="6">
    <location>
        <begin position="46"/>
        <end position="65"/>
    </location>
</feature>
<keyword evidence="2 6" id="KW-0812">Transmembrane</keyword>
<evidence type="ECO:0000256" key="2">
    <source>
        <dbReference type="ARBA" id="ARBA00022692"/>
    </source>
</evidence>
<evidence type="ECO:0000256" key="3">
    <source>
        <dbReference type="ARBA" id="ARBA00022989"/>
    </source>
</evidence>